<proteinExistence type="predicted"/>
<evidence type="ECO:0000313" key="1">
    <source>
        <dbReference type="EMBL" id="KAF2690473.1"/>
    </source>
</evidence>
<dbReference type="SMART" id="SM00855">
    <property type="entry name" value="PGAM"/>
    <property type="match status" value="1"/>
</dbReference>
<dbReference type="InterPro" id="IPR013078">
    <property type="entry name" value="His_Pase_superF_clade-1"/>
</dbReference>
<sequence>MIEVVYVIRHAFRANWAVNPQTGEYTASTRTPTGIPTDPPLAAKGVEQSKELAEYLCRLDPPIDRIYSSPFYRCLQTLKPATERLFAQGKGGGKVRIERGVGEFFGRADFEHPTPPSLTILSPHFDNLDQDYVSIHAPASKGEMIVELHERVNRALSRIITELDHDPAQPKTVLICTHAATMIAIGRVLTGRMPEDPDEDDFQCYTASLSKFVRRSKEPDKGVIANWDCALNSDTGYLSGGAERGWKFNGEESFVAFPDDPAADRSSLKL</sequence>
<dbReference type="PANTHER" id="PTHR16469">
    <property type="entry name" value="UBIQUITIN-ASSOCIATED AND SH3 DOMAIN-CONTAINING BA-RELATED"/>
    <property type="match status" value="1"/>
</dbReference>
<gene>
    <name evidence="1" type="ORF">K458DRAFT_328895</name>
</gene>
<dbReference type="EMBL" id="MU005571">
    <property type="protein sequence ID" value="KAF2690473.1"/>
    <property type="molecule type" value="Genomic_DNA"/>
</dbReference>
<protein>
    <submittedName>
        <fullName evidence="1">Phosphoglycerate mutase family protein</fullName>
    </submittedName>
</protein>
<dbReference type="SUPFAM" id="SSF53254">
    <property type="entry name" value="Phosphoglycerate mutase-like"/>
    <property type="match status" value="1"/>
</dbReference>
<dbReference type="Proteomes" id="UP000799291">
    <property type="component" value="Unassembled WGS sequence"/>
</dbReference>
<dbReference type="AlphaFoldDB" id="A0A6G1JJY9"/>
<keyword evidence="2" id="KW-1185">Reference proteome</keyword>
<dbReference type="Pfam" id="PF00300">
    <property type="entry name" value="His_Phos_1"/>
    <property type="match status" value="1"/>
</dbReference>
<dbReference type="OrthoDB" id="414418at2759"/>
<dbReference type="InterPro" id="IPR051710">
    <property type="entry name" value="Phosphatase_SH3-domain"/>
</dbReference>
<evidence type="ECO:0000313" key="2">
    <source>
        <dbReference type="Proteomes" id="UP000799291"/>
    </source>
</evidence>
<dbReference type="PANTHER" id="PTHR16469:SF51">
    <property type="entry name" value="TRANSCRIPTION FACTOR TAU 55 KDA SUBUNIT"/>
    <property type="match status" value="1"/>
</dbReference>
<organism evidence="1 2">
    <name type="scientific">Lentithecium fluviatile CBS 122367</name>
    <dbReference type="NCBI Taxonomy" id="1168545"/>
    <lineage>
        <taxon>Eukaryota</taxon>
        <taxon>Fungi</taxon>
        <taxon>Dikarya</taxon>
        <taxon>Ascomycota</taxon>
        <taxon>Pezizomycotina</taxon>
        <taxon>Dothideomycetes</taxon>
        <taxon>Pleosporomycetidae</taxon>
        <taxon>Pleosporales</taxon>
        <taxon>Massarineae</taxon>
        <taxon>Lentitheciaceae</taxon>
        <taxon>Lentithecium</taxon>
    </lineage>
</organism>
<reference evidence="1" key="1">
    <citation type="journal article" date="2020" name="Stud. Mycol.">
        <title>101 Dothideomycetes genomes: a test case for predicting lifestyles and emergence of pathogens.</title>
        <authorList>
            <person name="Haridas S."/>
            <person name="Albert R."/>
            <person name="Binder M."/>
            <person name="Bloem J."/>
            <person name="Labutti K."/>
            <person name="Salamov A."/>
            <person name="Andreopoulos B."/>
            <person name="Baker S."/>
            <person name="Barry K."/>
            <person name="Bills G."/>
            <person name="Bluhm B."/>
            <person name="Cannon C."/>
            <person name="Castanera R."/>
            <person name="Culley D."/>
            <person name="Daum C."/>
            <person name="Ezra D."/>
            <person name="Gonzalez J."/>
            <person name="Henrissat B."/>
            <person name="Kuo A."/>
            <person name="Liang C."/>
            <person name="Lipzen A."/>
            <person name="Lutzoni F."/>
            <person name="Magnuson J."/>
            <person name="Mondo S."/>
            <person name="Nolan M."/>
            <person name="Ohm R."/>
            <person name="Pangilinan J."/>
            <person name="Park H.-J."/>
            <person name="Ramirez L."/>
            <person name="Alfaro M."/>
            <person name="Sun H."/>
            <person name="Tritt A."/>
            <person name="Yoshinaga Y."/>
            <person name="Zwiers L.-H."/>
            <person name="Turgeon B."/>
            <person name="Goodwin S."/>
            <person name="Spatafora J."/>
            <person name="Crous P."/>
            <person name="Grigoriev I."/>
        </authorList>
    </citation>
    <scope>NUCLEOTIDE SEQUENCE</scope>
    <source>
        <strain evidence="1">CBS 122367</strain>
    </source>
</reference>
<accession>A0A6G1JJY9</accession>
<name>A0A6G1JJY9_9PLEO</name>
<dbReference type="InterPro" id="IPR029033">
    <property type="entry name" value="His_PPase_superfam"/>
</dbReference>
<dbReference type="CDD" id="cd07067">
    <property type="entry name" value="HP_PGM_like"/>
    <property type="match status" value="1"/>
</dbReference>
<dbReference type="Gene3D" id="3.40.50.1240">
    <property type="entry name" value="Phosphoglycerate mutase-like"/>
    <property type="match status" value="1"/>
</dbReference>